<dbReference type="PIRSF" id="PIRSF005715">
    <property type="entry name" value="VPS45_Sec1"/>
    <property type="match status" value="1"/>
</dbReference>
<keyword evidence="2" id="KW-0813">Transport</keyword>
<keyword evidence="8" id="KW-1185">Reference proteome</keyword>
<dbReference type="Pfam" id="PF00995">
    <property type="entry name" value="Sec1"/>
    <property type="match status" value="1"/>
</dbReference>
<reference evidence="7" key="2">
    <citation type="submission" date="2025-09" db="UniProtKB">
        <authorList>
            <consortium name="Ensembl"/>
        </authorList>
    </citation>
    <scope>IDENTIFICATION</scope>
</reference>
<reference evidence="7" key="1">
    <citation type="submission" date="2025-08" db="UniProtKB">
        <authorList>
            <consortium name="Ensembl"/>
        </authorList>
    </citation>
    <scope>IDENTIFICATION</scope>
</reference>
<dbReference type="InterPro" id="IPR036045">
    <property type="entry name" value="Sec1-like_sf"/>
</dbReference>
<dbReference type="FunFam" id="1.25.40.60:FF:000001">
    <property type="entry name" value="syntaxin-binding protein 1 isoform X2"/>
    <property type="match status" value="1"/>
</dbReference>
<dbReference type="SUPFAM" id="SSF56815">
    <property type="entry name" value="Sec1/munc18-like (SM) proteins"/>
    <property type="match status" value="1"/>
</dbReference>
<dbReference type="GO" id="GO:0015031">
    <property type="term" value="P:protein transport"/>
    <property type="evidence" value="ECO:0007669"/>
    <property type="project" value="UniProtKB-KW"/>
</dbReference>
<dbReference type="Gene3D" id="3.40.50.2060">
    <property type="match status" value="1"/>
</dbReference>
<dbReference type="Gene3D" id="1.25.40.60">
    <property type="match status" value="1"/>
</dbReference>
<accession>A0A8C1JPX6</accession>
<evidence type="ECO:0000256" key="4">
    <source>
        <dbReference type="ARBA" id="ARBA00040519"/>
    </source>
</evidence>
<name>A0A8C1JPX6_CYPCA</name>
<dbReference type="GO" id="GO:0017075">
    <property type="term" value="F:syntaxin-1 binding"/>
    <property type="evidence" value="ECO:0007669"/>
    <property type="project" value="UniProtKB-ARBA"/>
</dbReference>
<dbReference type="Gene3D" id="3.90.830.10">
    <property type="entry name" value="Syntaxin Binding Protein 1, Chain A, domain 2"/>
    <property type="match status" value="1"/>
</dbReference>
<evidence type="ECO:0000313" key="8">
    <source>
        <dbReference type="Proteomes" id="UP000694427"/>
    </source>
</evidence>
<proteinExistence type="inferred from homology"/>
<dbReference type="InterPro" id="IPR043154">
    <property type="entry name" value="Sec-1-like_dom1"/>
</dbReference>
<evidence type="ECO:0000256" key="6">
    <source>
        <dbReference type="ARBA" id="ARBA00042596"/>
    </source>
</evidence>
<dbReference type="AlphaFoldDB" id="A0A8C1JPX6"/>
<protein>
    <recommendedName>
        <fullName evidence="4">Syntaxin-binding protein 1</fullName>
    </recommendedName>
    <alternativeName>
        <fullName evidence="6">Protein unc-18 homolog 1</fullName>
    </alternativeName>
    <alternativeName>
        <fullName evidence="5">Protein unc-18 homolog A</fullName>
    </alternativeName>
</protein>
<dbReference type="InterPro" id="IPR001619">
    <property type="entry name" value="Sec1-like"/>
</dbReference>
<evidence type="ECO:0000256" key="1">
    <source>
        <dbReference type="ARBA" id="ARBA00009884"/>
    </source>
</evidence>
<keyword evidence="3" id="KW-0653">Protein transport</keyword>
<evidence type="ECO:0000256" key="2">
    <source>
        <dbReference type="ARBA" id="ARBA00022448"/>
    </source>
</evidence>
<sequence length="570" mass="65247">MNDVIKKLKKRGEWKVLVVDKLSMRMISSCCKMTDIMSEGITIVEDITKRREPLPTMEAIYLITPSDESVEGLINDFRDPRNPIYRGAHVFFTDTIPDSLFNLISKSRASKVMKTLTEINIAFLPYESQVSSLYAFQDFYSPFKADVKNQVLERLAEQIATLCATLKEYPAVRYRGEYKDNAVLAQMLQDKLDGYKADDPTLGEGPDKARSQLLILDRGFDPVSPLLHELTFQAMAYDLLPIENDVYKYETSGMGDTRMKEVLLDEDDDLWMTLRHKHIAEVFTNIQKIYKKLAQMLKKMPQYQKELSKYSTHLHLAEDCMKHYQGTVDKLCRVEQDLAMGTDAEGEKIKDPMRAIVPVLLDANITIMDKIRIILLYIFLKNGVSEENLCKLLQHAQIPPEDSDIISNMAHMGVPIISEQVTTRKGKKPDRKERISEQTYQLSRWTPLVKDIMEDAIEDKLDPKQYPYISTRTASSKTTTATSARYGNWHKNKSPGEIRNGPRIIVFIIGGVTYSEMRCVYEVTQANGKWEALIGSTHTITPIKYLKHLQHQDFLDPNAAPEDQLPAEDE</sequence>
<dbReference type="FunFam" id="3.40.50.2060:FF:000001">
    <property type="entry name" value="syntaxin-binding protein 1 isoform X2"/>
    <property type="match status" value="1"/>
</dbReference>
<dbReference type="PANTHER" id="PTHR11679">
    <property type="entry name" value="VESICLE PROTEIN SORTING-ASSOCIATED"/>
    <property type="match status" value="1"/>
</dbReference>
<dbReference type="GO" id="GO:0016192">
    <property type="term" value="P:vesicle-mediated transport"/>
    <property type="evidence" value="ECO:0007669"/>
    <property type="project" value="InterPro"/>
</dbReference>
<dbReference type="GO" id="GO:1903305">
    <property type="term" value="P:regulation of regulated secretory pathway"/>
    <property type="evidence" value="ECO:0007669"/>
    <property type="project" value="UniProtKB-ARBA"/>
</dbReference>
<evidence type="ECO:0000313" key="7">
    <source>
        <dbReference type="Ensembl" id="ENSCCRP00010035973.1"/>
    </source>
</evidence>
<evidence type="ECO:0000256" key="3">
    <source>
        <dbReference type="ARBA" id="ARBA00022927"/>
    </source>
</evidence>
<evidence type="ECO:0000256" key="5">
    <source>
        <dbReference type="ARBA" id="ARBA00042593"/>
    </source>
</evidence>
<comment type="similarity">
    <text evidence="1">Belongs to the STXBP/unc-18/SEC1 family.</text>
</comment>
<dbReference type="InterPro" id="IPR027482">
    <property type="entry name" value="Sec1-like_dom2"/>
</dbReference>
<dbReference type="Proteomes" id="UP000694427">
    <property type="component" value="Unplaced"/>
</dbReference>
<dbReference type="Gene3D" id="3.40.50.1910">
    <property type="match status" value="1"/>
</dbReference>
<organism evidence="7 8">
    <name type="scientific">Cyprinus carpio</name>
    <name type="common">Common carp</name>
    <dbReference type="NCBI Taxonomy" id="7962"/>
    <lineage>
        <taxon>Eukaryota</taxon>
        <taxon>Metazoa</taxon>
        <taxon>Chordata</taxon>
        <taxon>Craniata</taxon>
        <taxon>Vertebrata</taxon>
        <taxon>Euteleostomi</taxon>
        <taxon>Actinopterygii</taxon>
        <taxon>Neopterygii</taxon>
        <taxon>Teleostei</taxon>
        <taxon>Ostariophysi</taxon>
        <taxon>Cypriniformes</taxon>
        <taxon>Cyprinidae</taxon>
        <taxon>Cyprininae</taxon>
        <taxon>Cyprinus</taxon>
    </lineage>
</organism>
<dbReference type="InterPro" id="IPR043127">
    <property type="entry name" value="Sec-1-like_dom3a"/>
</dbReference>
<dbReference type="Ensembl" id="ENSCCRT00010039516.1">
    <property type="protein sequence ID" value="ENSCCRP00010035973.1"/>
    <property type="gene ID" value="ENSCCRG00010014493.1"/>
</dbReference>